<dbReference type="EMBL" id="QNRH01000011">
    <property type="protein sequence ID" value="RBO90939.1"/>
    <property type="molecule type" value="Genomic_DNA"/>
</dbReference>
<evidence type="ECO:0000313" key="13">
    <source>
        <dbReference type="EMBL" id="RBO90939.1"/>
    </source>
</evidence>
<dbReference type="PANTHER" id="PTHR42747:SF3">
    <property type="entry name" value="NITRONATE MONOOXYGENASE-RELATED"/>
    <property type="match status" value="1"/>
</dbReference>
<evidence type="ECO:0000256" key="4">
    <source>
        <dbReference type="ARBA" id="ARBA00022630"/>
    </source>
</evidence>
<proteinExistence type="inferred from homology"/>
<keyword evidence="7" id="KW-0560">Oxidoreductase</keyword>
<keyword evidence="5" id="KW-0288">FMN</keyword>
<evidence type="ECO:0000256" key="1">
    <source>
        <dbReference type="ARBA" id="ARBA00001917"/>
    </source>
</evidence>
<keyword evidence="3" id="KW-0216">Detoxification</keyword>
<dbReference type="RefSeq" id="WP_113946102.1">
    <property type="nucleotide sequence ID" value="NZ_JBHEEG010000013.1"/>
</dbReference>
<dbReference type="SUPFAM" id="SSF51412">
    <property type="entry name" value="Inosine monophosphate dehydrogenase (IMPDH)"/>
    <property type="match status" value="1"/>
</dbReference>
<name>A0A366DNB5_9HYPH</name>
<dbReference type="GO" id="GO:0009636">
    <property type="term" value="P:response to toxic substance"/>
    <property type="evidence" value="ECO:0007669"/>
    <property type="project" value="UniProtKB-KW"/>
</dbReference>
<evidence type="ECO:0000256" key="9">
    <source>
        <dbReference type="ARBA" id="ARBA00031155"/>
    </source>
</evidence>
<organism evidence="13 14">
    <name type="scientific">Pseudochrobactrum asaccharolyticum</name>
    <dbReference type="NCBI Taxonomy" id="354351"/>
    <lineage>
        <taxon>Bacteria</taxon>
        <taxon>Pseudomonadati</taxon>
        <taxon>Pseudomonadota</taxon>
        <taxon>Alphaproteobacteria</taxon>
        <taxon>Hyphomicrobiales</taxon>
        <taxon>Brucellaceae</taxon>
        <taxon>Pseudochrobactrum</taxon>
    </lineage>
</organism>
<reference evidence="13 14" key="1">
    <citation type="submission" date="2018-06" db="EMBL/GenBank/DDBJ databases">
        <title>Genomic Encyclopedia of Type Strains, Phase IV (KMG-IV): sequencing the most valuable type-strain genomes for metagenomic binning, comparative biology and taxonomic classification.</title>
        <authorList>
            <person name="Goeker M."/>
        </authorList>
    </citation>
    <scope>NUCLEOTIDE SEQUENCE [LARGE SCALE GENOMIC DNA]</scope>
    <source>
        <strain evidence="13 14">DSM 25619</strain>
    </source>
</reference>
<dbReference type="InterPro" id="IPR004136">
    <property type="entry name" value="NMO"/>
</dbReference>
<evidence type="ECO:0000256" key="10">
    <source>
        <dbReference type="ARBA" id="ARBA00049401"/>
    </source>
</evidence>
<dbReference type="CDD" id="cd04730">
    <property type="entry name" value="NPD_like"/>
    <property type="match status" value="1"/>
</dbReference>
<keyword evidence="12" id="KW-0732">Signal</keyword>
<comment type="catalytic activity">
    <reaction evidence="10">
        <text>3 propionate 3-nitronate + 3 O2 + H2O = 3 3-oxopropanoate + 2 nitrate + nitrite + H2O2 + 3 H(+)</text>
        <dbReference type="Rhea" id="RHEA:57332"/>
        <dbReference type="ChEBI" id="CHEBI:15377"/>
        <dbReference type="ChEBI" id="CHEBI:15378"/>
        <dbReference type="ChEBI" id="CHEBI:15379"/>
        <dbReference type="ChEBI" id="CHEBI:16240"/>
        <dbReference type="ChEBI" id="CHEBI:16301"/>
        <dbReference type="ChEBI" id="CHEBI:17632"/>
        <dbReference type="ChEBI" id="CHEBI:33190"/>
        <dbReference type="ChEBI" id="CHEBI:136067"/>
    </reaction>
</comment>
<sequence length="354" mass="36845">MLDRLGMTLPIIQAPMAGISTPALAAAVSNAGGLGSIGVGATNPAGARMMIEELRARTQRVFNVNVFVHAKPKADPAREADWLAWLAPLFAEFGAEPPRALRTIYKSFMEDPDMLALLLEMKPAVVSLHFGLPSSDAIQALKAAGITLLATATNLDEARVIEAAGIDAIIAQGIEAGGHRGIFDPTVTDDGLGTMALTRLLVRQTALPVITAGGIMDGAGIAAALDLGAVAAQLGTAFIACPESAADEAYREALKGPGAHHTCLTTLISGRPARALANRFTALMAMILDRLPPDYPIAYDAGKALNAAARAKGEYGFGAQWAGQGAPLSRSMPVVELMATLARELELSHRSPVK</sequence>
<dbReference type="PANTHER" id="PTHR42747">
    <property type="entry name" value="NITRONATE MONOOXYGENASE-RELATED"/>
    <property type="match status" value="1"/>
</dbReference>
<protein>
    <recommendedName>
        <fullName evidence="11">Nitronate monooxygenase</fullName>
    </recommendedName>
    <alternativeName>
        <fullName evidence="9">Propionate 3-nitronate monooxygenase</fullName>
    </alternativeName>
</protein>
<keyword evidence="8 13" id="KW-0503">Monooxygenase</keyword>
<evidence type="ECO:0000256" key="8">
    <source>
        <dbReference type="ARBA" id="ARBA00023033"/>
    </source>
</evidence>
<dbReference type="InterPro" id="IPR013785">
    <property type="entry name" value="Aldolase_TIM"/>
</dbReference>
<keyword evidence="6" id="KW-0547">Nucleotide-binding</keyword>
<comment type="similarity">
    <text evidence="2">Belongs to the nitronate monooxygenase family. NMO class I subfamily.</text>
</comment>
<evidence type="ECO:0000256" key="5">
    <source>
        <dbReference type="ARBA" id="ARBA00022643"/>
    </source>
</evidence>
<feature type="signal peptide" evidence="12">
    <location>
        <begin position="1"/>
        <end position="25"/>
    </location>
</feature>
<evidence type="ECO:0000256" key="11">
    <source>
        <dbReference type="ARBA" id="ARBA00067136"/>
    </source>
</evidence>
<comment type="cofactor">
    <cofactor evidence="1">
        <name>FMN</name>
        <dbReference type="ChEBI" id="CHEBI:58210"/>
    </cofactor>
</comment>
<dbReference type="Proteomes" id="UP000252893">
    <property type="component" value="Unassembled WGS sequence"/>
</dbReference>
<feature type="chain" id="PRO_5016728179" description="Nitronate monooxygenase" evidence="12">
    <location>
        <begin position="26"/>
        <end position="354"/>
    </location>
</feature>
<accession>A0A366DNB5</accession>
<gene>
    <name evidence="13" type="ORF">DFR47_11134</name>
</gene>
<evidence type="ECO:0000256" key="6">
    <source>
        <dbReference type="ARBA" id="ARBA00022741"/>
    </source>
</evidence>
<dbReference type="GO" id="GO:0018580">
    <property type="term" value="F:nitronate monooxygenase activity"/>
    <property type="evidence" value="ECO:0007669"/>
    <property type="project" value="InterPro"/>
</dbReference>
<dbReference type="OrthoDB" id="9778912at2"/>
<dbReference type="Pfam" id="PF03060">
    <property type="entry name" value="NMO"/>
    <property type="match status" value="1"/>
</dbReference>
<evidence type="ECO:0000256" key="7">
    <source>
        <dbReference type="ARBA" id="ARBA00023002"/>
    </source>
</evidence>
<keyword evidence="4" id="KW-0285">Flavoprotein</keyword>
<evidence type="ECO:0000256" key="12">
    <source>
        <dbReference type="SAM" id="SignalP"/>
    </source>
</evidence>
<comment type="caution">
    <text evidence="13">The sequence shown here is derived from an EMBL/GenBank/DDBJ whole genome shotgun (WGS) entry which is preliminary data.</text>
</comment>
<keyword evidence="14" id="KW-1185">Reference proteome</keyword>
<dbReference type="Gene3D" id="3.20.20.70">
    <property type="entry name" value="Aldolase class I"/>
    <property type="match status" value="1"/>
</dbReference>
<evidence type="ECO:0000256" key="2">
    <source>
        <dbReference type="ARBA" id="ARBA00009881"/>
    </source>
</evidence>
<dbReference type="AlphaFoldDB" id="A0A366DNB5"/>
<dbReference type="FunFam" id="3.20.20.70:FF:000154">
    <property type="entry name" value="Probable nitronate monooxygenase"/>
    <property type="match status" value="1"/>
</dbReference>
<evidence type="ECO:0000313" key="14">
    <source>
        <dbReference type="Proteomes" id="UP000252893"/>
    </source>
</evidence>
<evidence type="ECO:0000256" key="3">
    <source>
        <dbReference type="ARBA" id="ARBA00022575"/>
    </source>
</evidence>
<dbReference type="GO" id="GO:0000166">
    <property type="term" value="F:nucleotide binding"/>
    <property type="evidence" value="ECO:0007669"/>
    <property type="project" value="UniProtKB-KW"/>
</dbReference>